<dbReference type="EMBL" id="BK032585">
    <property type="protein sequence ID" value="DAF49621.1"/>
    <property type="molecule type" value="Genomic_DNA"/>
</dbReference>
<proteinExistence type="predicted"/>
<sequence>MDKIVIYNRATGALQRKTVDDWHQYKKLLLAAGMRRDDSAFDPEIWVNQDYILRRYRNATE</sequence>
<evidence type="ECO:0000313" key="1">
    <source>
        <dbReference type="EMBL" id="DAF49621.1"/>
    </source>
</evidence>
<reference evidence="1" key="1">
    <citation type="journal article" date="2021" name="Proc. Natl. Acad. Sci. U.S.A.">
        <title>A Catalog of Tens of Thousands of Viruses from Human Metagenomes Reveals Hidden Associations with Chronic Diseases.</title>
        <authorList>
            <person name="Tisza M.J."/>
            <person name="Buck C.B."/>
        </authorList>
    </citation>
    <scope>NUCLEOTIDE SEQUENCE</scope>
    <source>
        <strain evidence="1">Ctuev19</strain>
    </source>
</reference>
<protein>
    <submittedName>
        <fullName evidence="1">Uncharacterized protein</fullName>
    </submittedName>
</protein>
<name>A0A8S5SF30_9CAUD</name>
<organism evidence="1">
    <name type="scientific">Myoviridae sp. ctuev19</name>
    <dbReference type="NCBI Taxonomy" id="2827716"/>
    <lineage>
        <taxon>Viruses</taxon>
        <taxon>Duplodnaviria</taxon>
        <taxon>Heunggongvirae</taxon>
        <taxon>Uroviricota</taxon>
        <taxon>Caudoviricetes</taxon>
    </lineage>
</organism>
<accession>A0A8S5SF30</accession>